<feature type="transmembrane region" description="Helical" evidence="7">
    <location>
        <begin position="21"/>
        <end position="42"/>
    </location>
</feature>
<keyword evidence="3" id="KW-1003">Cell membrane</keyword>
<gene>
    <name evidence="8" type="ORF">FHX74_000298</name>
</gene>
<dbReference type="EMBL" id="JACGWT010000001">
    <property type="protein sequence ID" value="MBA8792704.1"/>
    <property type="molecule type" value="Genomic_DNA"/>
</dbReference>
<feature type="transmembrane region" description="Helical" evidence="7">
    <location>
        <begin position="179"/>
        <end position="201"/>
    </location>
</feature>
<keyword evidence="4 7" id="KW-0812">Transmembrane</keyword>
<evidence type="ECO:0000256" key="3">
    <source>
        <dbReference type="ARBA" id="ARBA00022475"/>
    </source>
</evidence>
<reference evidence="8 9" key="1">
    <citation type="submission" date="2020-07" db="EMBL/GenBank/DDBJ databases">
        <title>Sequencing the genomes of 1000 actinobacteria strains.</title>
        <authorList>
            <person name="Klenk H.-P."/>
        </authorList>
    </citation>
    <scope>NUCLEOTIDE SEQUENCE [LARGE SCALE GENOMIC DNA]</scope>
    <source>
        <strain evidence="8 9">DSM 100723</strain>
    </source>
</reference>
<feature type="transmembrane region" description="Helical" evidence="7">
    <location>
        <begin position="120"/>
        <end position="140"/>
    </location>
</feature>
<sequence length="488" mass="50690">MSTATPTELAQRAGQAFGWSFLNTVGSRLGTLAIGIALARLLGPAEFGTFAVATVAMLAMLSFNELGVSLAVVRWRDDPATIVPTVNTISTVSSTVLLLVVLATAPAFATAMGDPGATDVVRLMSVAILINGAVATPAALMQREFQQRRRLIVDQLNAWLGAGVSLLLAWLGFGAMSLAVGRITGALVSAVLFLIWSPLPYRFGFDRAVARRLLGFGLPLAGSSMIVFAVGYADQLVAGSVLGATALGFYVLAFNLSSWPVSIFSQPLRSVAPAAFARLQDDRPRMASTFRAVLGVLSAVTFPVCLVLVGAAGPVVGFVYGSRWLPAAEALVALGALAVCRILFELSYDFLVVLGRTSSILAVQGLWLVVLVPALVLGARLGGISGVAVAQLLVAAWIVLPCYGALLHRNGVRVGAVVRVLVLPVAVGLAVAGLAWMIAGAVPGRLLACLLAGLGALAGVAILLVLRRDTLATYRRMRSVQVTGVEPA</sequence>
<dbReference type="RefSeq" id="WP_182558319.1">
    <property type="nucleotide sequence ID" value="NZ_JACGWT010000001.1"/>
</dbReference>
<dbReference type="Pfam" id="PF13440">
    <property type="entry name" value="Polysacc_synt_3"/>
    <property type="match status" value="1"/>
</dbReference>
<feature type="transmembrane region" description="Helical" evidence="7">
    <location>
        <begin position="152"/>
        <end position="173"/>
    </location>
</feature>
<keyword evidence="5 7" id="KW-1133">Transmembrane helix</keyword>
<comment type="similarity">
    <text evidence="2">Belongs to the polysaccharide synthase family.</text>
</comment>
<dbReference type="InterPro" id="IPR050833">
    <property type="entry name" value="Poly_Biosynth_Transport"/>
</dbReference>
<keyword evidence="9" id="KW-1185">Reference proteome</keyword>
<accession>A0A7W3P4A2</accession>
<feature type="transmembrane region" description="Helical" evidence="7">
    <location>
        <begin position="324"/>
        <end position="344"/>
    </location>
</feature>
<feature type="transmembrane region" description="Helical" evidence="7">
    <location>
        <begin position="236"/>
        <end position="256"/>
    </location>
</feature>
<protein>
    <submittedName>
        <fullName evidence="8">PST family polysaccharide transporter</fullName>
    </submittedName>
</protein>
<evidence type="ECO:0000256" key="5">
    <source>
        <dbReference type="ARBA" id="ARBA00022989"/>
    </source>
</evidence>
<feature type="transmembrane region" description="Helical" evidence="7">
    <location>
        <begin position="292"/>
        <end position="312"/>
    </location>
</feature>
<feature type="transmembrane region" description="Helical" evidence="7">
    <location>
        <begin position="351"/>
        <end position="377"/>
    </location>
</feature>
<proteinExistence type="inferred from homology"/>
<feature type="transmembrane region" description="Helical" evidence="7">
    <location>
        <begin position="48"/>
        <end position="73"/>
    </location>
</feature>
<feature type="transmembrane region" description="Helical" evidence="7">
    <location>
        <begin position="418"/>
        <end position="439"/>
    </location>
</feature>
<feature type="transmembrane region" description="Helical" evidence="7">
    <location>
        <begin position="213"/>
        <end position="230"/>
    </location>
</feature>
<feature type="transmembrane region" description="Helical" evidence="7">
    <location>
        <begin position="445"/>
        <end position="466"/>
    </location>
</feature>
<evidence type="ECO:0000313" key="8">
    <source>
        <dbReference type="EMBL" id="MBA8792704.1"/>
    </source>
</evidence>
<evidence type="ECO:0000256" key="4">
    <source>
        <dbReference type="ARBA" id="ARBA00022692"/>
    </source>
</evidence>
<evidence type="ECO:0000256" key="6">
    <source>
        <dbReference type="ARBA" id="ARBA00023136"/>
    </source>
</evidence>
<evidence type="ECO:0000256" key="7">
    <source>
        <dbReference type="SAM" id="Phobius"/>
    </source>
</evidence>
<dbReference type="Proteomes" id="UP000523079">
    <property type="component" value="Unassembled WGS sequence"/>
</dbReference>
<dbReference type="AlphaFoldDB" id="A0A7W3P4A2"/>
<comment type="subcellular location">
    <subcellularLocation>
        <location evidence="1">Cell membrane</location>
        <topology evidence="1">Multi-pass membrane protein</topology>
    </subcellularLocation>
</comment>
<evidence type="ECO:0000256" key="2">
    <source>
        <dbReference type="ARBA" id="ARBA00007430"/>
    </source>
</evidence>
<evidence type="ECO:0000256" key="1">
    <source>
        <dbReference type="ARBA" id="ARBA00004651"/>
    </source>
</evidence>
<comment type="caution">
    <text evidence="8">The sequence shown here is derived from an EMBL/GenBank/DDBJ whole genome shotgun (WGS) entry which is preliminary data.</text>
</comment>
<feature type="transmembrane region" description="Helical" evidence="7">
    <location>
        <begin position="383"/>
        <end position="406"/>
    </location>
</feature>
<dbReference type="PANTHER" id="PTHR30250">
    <property type="entry name" value="PST FAMILY PREDICTED COLANIC ACID TRANSPORTER"/>
    <property type="match status" value="1"/>
</dbReference>
<dbReference type="PANTHER" id="PTHR30250:SF10">
    <property type="entry name" value="LIPOPOLYSACCHARIDE BIOSYNTHESIS PROTEIN WZXC"/>
    <property type="match status" value="1"/>
</dbReference>
<dbReference type="CDD" id="cd13127">
    <property type="entry name" value="MATE_tuaB_like"/>
    <property type="match status" value="1"/>
</dbReference>
<feature type="transmembrane region" description="Helical" evidence="7">
    <location>
        <begin position="85"/>
        <end position="108"/>
    </location>
</feature>
<name>A0A7W3P4A2_9ACTN</name>
<dbReference type="GO" id="GO:0005886">
    <property type="term" value="C:plasma membrane"/>
    <property type="evidence" value="ECO:0007669"/>
    <property type="project" value="UniProtKB-SubCell"/>
</dbReference>
<organism evidence="8 9">
    <name type="scientific">Microlunatus kandeliicorticis</name>
    <dbReference type="NCBI Taxonomy" id="1759536"/>
    <lineage>
        <taxon>Bacteria</taxon>
        <taxon>Bacillati</taxon>
        <taxon>Actinomycetota</taxon>
        <taxon>Actinomycetes</taxon>
        <taxon>Propionibacteriales</taxon>
        <taxon>Propionibacteriaceae</taxon>
        <taxon>Microlunatus</taxon>
    </lineage>
</organism>
<evidence type="ECO:0000313" key="9">
    <source>
        <dbReference type="Proteomes" id="UP000523079"/>
    </source>
</evidence>
<keyword evidence="6 7" id="KW-0472">Membrane</keyword>